<protein>
    <submittedName>
        <fullName evidence="3">Amidohydrolase</fullName>
    </submittedName>
</protein>
<evidence type="ECO:0000313" key="3">
    <source>
        <dbReference type="EMBL" id="ANO50707.1"/>
    </source>
</evidence>
<dbReference type="STRING" id="1548547.BA177_05335"/>
<dbReference type="InterPro" id="IPR011059">
    <property type="entry name" value="Metal-dep_hydrolase_composite"/>
</dbReference>
<proteinExistence type="predicted"/>
<organism evidence="3 4">
    <name type="scientific">Woeseia oceani</name>
    <dbReference type="NCBI Taxonomy" id="1548547"/>
    <lineage>
        <taxon>Bacteria</taxon>
        <taxon>Pseudomonadati</taxon>
        <taxon>Pseudomonadota</taxon>
        <taxon>Gammaproteobacteria</taxon>
        <taxon>Woeseiales</taxon>
        <taxon>Woeseiaceae</taxon>
        <taxon>Woeseia</taxon>
    </lineage>
</organism>
<evidence type="ECO:0000259" key="2">
    <source>
        <dbReference type="Pfam" id="PF01979"/>
    </source>
</evidence>
<dbReference type="GO" id="GO:0016810">
    <property type="term" value="F:hydrolase activity, acting on carbon-nitrogen (but not peptide) bonds"/>
    <property type="evidence" value="ECO:0007669"/>
    <property type="project" value="InterPro"/>
</dbReference>
<dbReference type="SUPFAM" id="SSF51338">
    <property type="entry name" value="Composite domain of metallo-dependent hydrolases"/>
    <property type="match status" value="1"/>
</dbReference>
<name>A0A193LDX1_9GAMM</name>
<keyword evidence="4" id="KW-1185">Reference proteome</keyword>
<dbReference type="InterPro" id="IPR051781">
    <property type="entry name" value="Metallo-dep_Hydrolase"/>
</dbReference>
<dbReference type="PANTHER" id="PTHR43135">
    <property type="entry name" value="ALPHA-D-RIBOSE 1-METHYLPHOSPHONATE 5-TRIPHOSPHATE DIPHOSPHATASE"/>
    <property type="match status" value="1"/>
</dbReference>
<dbReference type="InterPro" id="IPR006680">
    <property type="entry name" value="Amidohydro-rel"/>
</dbReference>
<evidence type="ECO:0000313" key="4">
    <source>
        <dbReference type="Proteomes" id="UP000092695"/>
    </source>
</evidence>
<reference evidence="3 4" key="1">
    <citation type="submission" date="2016-06" db="EMBL/GenBank/DDBJ databases">
        <title>Complete genome sequence of a deep-branching marine Gamma Proteobacterium Woeseia oceani type strain XK5.</title>
        <authorList>
            <person name="Mu D."/>
            <person name="Du Z."/>
        </authorList>
    </citation>
    <scope>NUCLEOTIDE SEQUENCE [LARGE SCALE GENOMIC DNA]</scope>
    <source>
        <strain evidence="3 4">XK5</strain>
    </source>
</reference>
<dbReference type="Gene3D" id="3.20.20.140">
    <property type="entry name" value="Metal-dependent hydrolases"/>
    <property type="match status" value="1"/>
</dbReference>
<dbReference type="Pfam" id="PF01979">
    <property type="entry name" value="Amidohydro_1"/>
    <property type="match status" value="1"/>
</dbReference>
<dbReference type="AlphaFoldDB" id="A0A193LDX1"/>
<keyword evidence="1" id="KW-0732">Signal</keyword>
<keyword evidence="3" id="KW-0378">Hydrolase</keyword>
<dbReference type="KEGG" id="woc:BA177_05335"/>
<gene>
    <name evidence="3" type="ORF">BA177_05335</name>
</gene>
<feature type="signal peptide" evidence="1">
    <location>
        <begin position="1"/>
        <end position="20"/>
    </location>
</feature>
<dbReference type="OrthoDB" id="9782972at2"/>
<dbReference type="CDD" id="cd01299">
    <property type="entry name" value="Met_dep_hydrolase_A"/>
    <property type="match status" value="1"/>
</dbReference>
<dbReference type="InterPro" id="IPR032466">
    <property type="entry name" value="Metal_Hydrolase"/>
</dbReference>
<dbReference type="Gene3D" id="2.30.40.10">
    <property type="entry name" value="Urease, subunit C, domain 1"/>
    <property type="match status" value="1"/>
</dbReference>
<dbReference type="PANTHER" id="PTHR43135:SF3">
    <property type="entry name" value="ALPHA-D-RIBOSE 1-METHYLPHOSPHONATE 5-TRIPHOSPHATE DIPHOSPHATASE"/>
    <property type="match status" value="1"/>
</dbReference>
<dbReference type="SUPFAM" id="SSF51556">
    <property type="entry name" value="Metallo-dependent hydrolases"/>
    <property type="match status" value="1"/>
</dbReference>
<accession>A0A193LDX1</accession>
<dbReference type="InterPro" id="IPR057744">
    <property type="entry name" value="OTAase-like"/>
</dbReference>
<feature type="chain" id="PRO_5008260110" evidence="1">
    <location>
        <begin position="21"/>
        <end position="427"/>
    </location>
</feature>
<feature type="domain" description="Amidohydrolase-related" evidence="2">
    <location>
        <begin position="73"/>
        <end position="422"/>
    </location>
</feature>
<dbReference type="Proteomes" id="UP000092695">
    <property type="component" value="Chromosome"/>
</dbReference>
<dbReference type="RefSeq" id="WP_068613835.1">
    <property type="nucleotide sequence ID" value="NZ_CP016268.1"/>
</dbReference>
<dbReference type="EMBL" id="CP016268">
    <property type="protein sequence ID" value="ANO50707.1"/>
    <property type="molecule type" value="Genomic_DNA"/>
</dbReference>
<evidence type="ECO:0000256" key="1">
    <source>
        <dbReference type="SAM" id="SignalP"/>
    </source>
</evidence>
<sequence length="427" mass="45346">MKRFLIAATGLALTIVNAQADTLIHAGRLIDGDSDRAMTEMTVRINGSSITGIDRGYTPAGSGDTVIDLRNHTVMPGLMDMHVHLTGEYSNDSRLRGFVTNEADYAFMSTTYAKRTLEAGFTTVRNVGDAFNVTIALKKAIQRGDVVGPNIFTAAKGLASTGGHGDPTNGWASHIMGDPGPHQGVVNSPADARKAVRQRYKDGADWIKITATGGVLSVAKSGQNPQFTDEELKEIVDTARDYGMRVAAHAHGTEGMRRAVVAGVASIEHGTYMDDEVRRLMKKNGTYFVPTIMAGAWVAEKAKIDGFFPELVRPKAAAIGPLMLDTFSKAYKAGVPIVFGTDTGVSPHGDNAQEFGLMVAGGMPAMEAIQSATSVAADFLGIGDTHGRLQNGKTADIVAVPGNPLDDISSMERVSFVMKNGVVHKQP</sequence>